<sequence>MRAVVQRVRSASVRVDGKIVGAIERGLLVFLGVGKDDTEQDLEFMVWKVPRLRVFEDPQGKMNLNVQDIQGAVLCVPQFTLYGDCRRGLRPSFDEAAPPEMARQYYEEFLRRLRGTGVRVESGVFGAFMEVELRNDGPVTILLESKEKRRRT</sequence>
<dbReference type="RefSeq" id="WP_017872809.1">
    <property type="nucleotide sequence ID" value="NZ_CP187957.1"/>
</dbReference>
<comment type="subcellular location">
    <subcellularLocation>
        <location evidence="2">Cytoplasm</location>
    </subcellularLocation>
</comment>
<comment type="similarity">
    <text evidence="1 2">Belongs to the DTD family.</text>
</comment>
<comment type="catalytic activity">
    <reaction evidence="2">
        <text>a D-aminoacyl-tRNA + H2O = a tRNA + a D-alpha-amino acid + H(+)</text>
        <dbReference type="Rhea" id="RHEA:13953"/>
        <dbReference type="Rhea" id="RHEA-COMP:10123"/>
        <dbReference type="Rhea" id="RHEA-COMP:10124"/>
        <dbReference type="ChEBI" id="CHEBI:15377"/>
        <dbReference type="ChEBI" id="CHEBI:15378"/>
        <dbReference type="ChEBI" id="CHEBI:59871"/>
        <dbReference type="ChEBI" id="CHEBI:78442"/>
        <dbReference type="ChEBI" id="CHEBI:79333"/>
        <dbReference type="EC" id="3.1.1.96"/>
    </reaction>
</comment>
<protein>
    <recommendedName>
        <fullName evidence="2">D-aminoacyl-tRNA deacylase</fullName>
        <shortName evidence="2">DTD</shortName>
        <ecNumber evidence="2">3.1.1.96</ecNumber>
    </recommendedName>
    <alternativeName>
        <fullName evidence="2">Gly-tRNA(Ala) deacylase</fullName>
        <ecNumber evidence="2">3.1.1.-</ecNumber>
    </alternativeName>
</protein>
<evidence type="ECO:0000313" key="3">
    <source>
        <dbReference type="EMBL" id="HGY38219.1"/>
    </source>
</evidence>
<comment type="domain">
    <text evidence="2">A Gly-cisPro motif from one monomer fits into the active site of the other monomer to allow specific chiral rejection of L-amino acids.</text>
</comment>
<dbReference type="NCBIfam" id="TIGR00256">
    <property type="entry name" value="D-aminoacyl-tRNA deacylase"/>
    <property type="match status" value="1"/>
</dbReference>
<dbReference type="GO" id="GO:0043908">
    <property type="term" value="F:Ser(Gly)-tRNA(Ala) hydrolase activity"/>
    <property type="evidence" value="ECO:0007669"/>
    <property type="project" value="UniProtKB-UniRule"/>
</dbReference>
<dbReference type="AlphaFoldDB" id="A0A7V4TFJ8"/>
<keyword evidence="2" id="KW-0963">Cytoplasm</keyword>
<comment type="caution">
    <text evidence="3">The sequence shown here is derived from an EMBL/GenBank/DDBJ whole genome shotgun (WGS) entry which is preliminary data.</text>
</comment>
<proteinExistence type="inferred from homology"/>
<dbReference type="CDD" id="cd00563">
    <property type="entry name" value="Dtyr_deacylase"/>
    <property type="match status" value="1"/>
</dbReference>
<keyword evidence="2" id="KW-0694">RNA-binding</keyword>
<name>A0A7V4TFJ8_9BACT</name>
<dbReference type="PANTHER" id="PTHR10472">
    <property type="entry name" value="D-TYROSYL-TRNA TYR DEACYLASE"/>
    <property type="match status" value="1"/>
</dbReference>
<dbReference type="HAMAP" id="MF_00518">
    <property type="entry name" value="Deacylase_Dtd"/>
    <property type="match status" value="1"/>
</dbReference>
<dbReference type="EMBL" id="DTIY01000003">
    <property type="protein sequence ID" value="HGY38219.1"/>
    <property type="molecule type" value="Genomic_DNA"/>
</dbReference>
<dbReference type="FunFam" id="3.50.80.10:FF:000001">
    <property type="entry name" value="D-aminoacyl-tRNA deacylase"/>
    <property type="match status" value="1"/>
</dbReference>
<keyword evidence="2" id="KW-0820">tRNA-binding</keyword>
<keyword evidence="2 3" id="KW-0378">Hydrolase</keyword>
<dbReference type="GO" id="GO:0019478">
    <property type="term" value="P:D-amino acid catabolic process"/>
    <property type="evidence" value="ECO:0007669"/>
    <property type="project" value="UniProtKB-UniRule"/>
</dbReference>
<dbReference type="GO" id="GO:0000049">
    <property type="term" value="F:tRNA binding"/>
    <property type="evidence" value="ECO:0007669"/>
    <property type="project" value="UniProtKB-UniRule"/>
</dbReference>
<feature type="short sequence motif" description="Gly-cisPro motif, important for rejection of L-amino acids" evidence="2">
    <location>
        <begin position="137"/>
        <end position="138"/>
    </location>
</feature>
<dbReference type="InterPro" id="IPR023509">
    <property type="entry name" value="DTD-like_sf"/>
</dbReference>
<gene>
    <name evidence="2" type="primary">dtd</name>
    <name evidence="3" type="ORF">ENW11_00180</name>
</gene>
<dbReference type="PANTHER" id="PTHR10472:SF5">
    <property type="entry name" value="D-AMINOACYL-TRNA DEACYLASE 1"/>
    <property type="match status" value="1"/>
</dbReference>
<dbReference type="EC" id="3.1.1.96" evidence="2"/>
<evidence type="ECO:0000256" key="1">
    <source>
        <dbReference type="ARBA" id="ARBA00009673"/>
    </source>
</evidence>
<reference evidence="3" key="1">
    <citation type="journal article" date="2020" name="mSystems">
        <title>Genome- and Community-Level Interaction Insights into Carbon Utilization and Element Cycling Functions of Hydrothermarchaeota in Hydrothermal Sediment.</title>
        <authorList>
            <person name="Zhou Z."/>
            <person name="Liu Y."/>
            <person name="Xu W."/>
            <person name="Pan J."/>
            <person name="Luo Z.H."/>
            <person name="Li M."/>
        </authorList>
    </citation>
    <scope>NUCLEOTIDE SEQUENCE [LARGE SCALE GENOMIC DNA]</scope>
    <source>
        <strain evidence="3">SpSt-82</strain>
    </source>
</reference>
<dbReference type="GO" id="GO:0106026">
    <property type="term" value="F:Gly-tRNA(Ala) deacylase activity"/>
    <property type="evidence" value="ECO:0007669"/>
    <property type="project" value="UniProtKB-UniRule"/>
</dbReference>
<comment type="catalytic activity">
    <reaction evidence="2">
        <text>glycyl-tRNA(Ala) + H2O = tRNA(Ala) + glycine + H(+)</text>
        <dbReference type="Rhea" id="RHEA:53744"/>
        <dbReference type="Rhea" id="RHEA-COMP:9657"/>
        <dbReference type="Rhea" id="RHEA-COMP:13640"/>
        <dbReference type="ChEBI" id="CHEBI:15377"/>
        <dbReference type="ChEBI" id="CHEBI:15378"/>
        <dbReference type="ChEBI" id="CHEBI:57305"/>
        <dbReference type="ChEBI" id="CHEBI:78442"/>
        <dbReference type="ChEBI" id="CHEBI:78522"/>
    </reaction>
</comment>
<dbReference type="Gene3D" id="3.50.80.10">
    <property type="entry name" value="D-tyrosyl-tRNA(Tyr) deacylase"/>
    <property type="match status" value="1"/>
</dbReference>
<dbReference type="EC" id="3.1.1.-" evidence="2"/>
<comment type="function">
    <text evidence="2">An aminoacyl-tRNA editing enzyme that deacylates mischarged D-aminoacyl-tRNAs. Also deacylates mischarged glycyl-tRNA(Ala), protecting cells against glycine mischarging by AlaRS. Acts via tRNA-based rather than protein-based catalysis; rejects L-amino acids rather than detecting D-amino acids in the active site. By recycling D-aminoacyl-tRNA to D-amino acids and free tRNA molecules, this enzyme counteracts the toxicity associated with the formation of D-aminoacyl-tRNA entities in vivo and helps enforce protein L-homochirality.</text>
</comment>
<dbReference type="GO" id="GO:0051500">
    <property type="term" value="F:D-tyrosyl-tRNA(Tyr) deacylase activity"/>
    <property type="evidence" value="ECO:0007669"/>
    <property type="project" value="TreeGrafter"/>
</dbReference>
<dbReference type="Pfam" id="PF02580">
    <property type="entry name" value="Tyr_Deacylase"/>
    <property type="match status" value="1"/>
</dbReference>
<organism evidence="3">
    <name type="scientific">Candidatus Caldatribacterium saccharofermentans</name>
    <dbReference type="NCBI Taxonomy" id="1454753"/>
    <lineage>
        <taxon>Bacteria</taxon>
        <taxon>Pseudomonadati</taxon>
        <taxon>Atribacterota</taxon>
        <taxon>Atribacteria</taxon>
        <taxon>Atribacterales</taxon>
        <taxon>Candidatus Caldatribacteriaceae</taxon>
        <taxon>Candidatus Caldatribacterium</taxon>
    </lineage>
</organism>
<dbReference type="SUPFAM" id="SSF69500">
    <property type="entry name" value="DTD-like"/>
    <property type="match status" value="1"/>
</dbReference>
<dbReference type="GO" id="GO:0005737">
    <property type="term" value="C:cytoplasm"/>
    <property type="evidence" value="ECO:0007669"/>
    <property type="project" value="UniProtKB-SubCell"/>
</dbReference>
<comment type="subunit">
    <text evidence="2">Homodimer.</text>
</comment>
<accession>A0A7V4TFJ8</accession>
<dbReference type="InterPro" id="IPR003732">
    <property type="entry name" value="Daa-tRNA_deacyls_DTD"/>
</dbReference>
<evidence type="ECO:0000256" key="2">
    <source>
        <dbReference type="HAMAP-Rule" id="MF_00518"/>
    </source>
</evidence>